<gene>
    <name evidence="1" type="ORF">LZC94_20170</name>
</gene>
<protein>
    <recommendedName>
        <fullName evidence="3">Cytochrome C</fullName>
    </recommendedName>
</protein>
<evidence type="ECO:0008006" key="3">
    <source>
        <dbReference type="Google" id="ProtNLM"/>
    </source>
</evidence>
<evidence type="ECO:0000313" key="1">
    <source>
        <dbReference type="EMBL" id="WXB19530.1"/>
    </source>
</evidence>
<accession>A0ABZ2MAI9</accession>
<sequence>MLLFMLLGWERPAHAYAWMIRHEYTSCAQCHADPSGGSLLTPYGRAQGEILLQSQYTRRAEDAEPTKLKDFLWGLVPVPEPTLLLGGDVRNMYLAARRKGENGPAVTDSRIIVMQADFTAQVAVDRVRANASIGFDHRGAAPNNITHRNEDNLISRVHWVGVDLGEEKQWLLRAGRMNIPFGIRQIEHTLFARDLTRTTTQKHQQHGVALAYNGDSIRGEVMAILGNFQLNPDRYRERGYAGYIEWAPFTTLALGVSSQVAHASRDVGVGTELTRQAHGVFVRGVPIKQLVLTGEADFLLNMQPRSQVPQGTKNTNFGFASYVQGDYEPWQGLHFLLTGELKRDAIDPTGWSYGGWASAAWFFAPHADVRIDGIQQHLATGNSSVSASSFLAQLHLYL</sequence>
<dbReference type="Proteomes" id="UP001370348">
    <property type="component" value="Chromosome"/>
</dbReference>
<evidence type="ECO:0000313" key="2">
    <source>
        <dbReference type="Proteomes" id="UP001370348"/>
    </source>
</evidence>
<name>A0ABZ2MAI9_9BACT</name>
<dbReference type="RefSeq" id="WP_394829146.1">
    <property type="nucleotide sequence ID" value="NZ_CP089984.1"/>
</dbReference>
<keyword evidence="2" id="KW-1185">Reference proteome</keyword>
<reference evidence="1 2" key="1">
    <citation type="submission" date="2021-12" db="EMBL/GenBank/DDBJ databases">
        <title>Discovery of the Pendulisporaceae a myxobacterial family with distinct sporulation behavior and unique specialized metabolism.</title>
        <authorList>
            <person name="Garcia R."/>
            <person name="Popoff A."/>
            <person name="Bader C.D."/>
            <person name="Loehr J."/>
            <person name="Walesch S."/>
            <person name="Walt C."/>
            <person name="Boldt J."/>
            <person name="Bunk B."/>
            <person name="Haeckl F.J.F.P.J."/>
            <person name="Gunesch A.P."/>
            <person name="Birkelbach J."/>
            <person name="Nuebel U."/>
            <person name="Pietschmann T."/>
            <person name="Bach T."/>
            <person name="Mueller R."/>
        </authorList>
    </citation>
    <scope>NUCLEOTIDE SEQUENCE [LARGE SCALE GENOMIC DNA]</scope>
    <source>
        <strain evidence="1 2">MSr11954</strain>
    </source>
</reference>
<dbReference type="EMBL" id="CP089984">
    <property type="protein sequence ID" value="WXB19530.1"/>
    <property type="molecule type" value="Genomic_DNA"/>
</dbReference>
<proteinExistence type="predicted"/>
<organism evidence="1 2">
    <name type="scientific">Pendulispora albinea</name>
    <dbReference type="NCBI Taxonomy" id="2741071"/>
    <lineage>
        <taxon>Bacteria</taxon>
        <taxon>Pseudomonadati</taxon>
        <taxon>Myxococcota</taxon>
        <taxon>Myxococcia</taxon>
        <taxon>Myxococcales</taxon>
        <taxon>Sorangiineae</taxon>
        <taxon>Pendulisporaceae</taxon>
        <taxon>Pendulispora</taxon>
    </lineage>
</organism>